<protein>
    <submittedName>
        <fullName evidence="2">Uncharacterized protein</fullName>
    </submittedName>
</protein>
<dbReference type="EMBL" id="JYDW01001499">
    <property type="protein sequence ID" value="KRZ47053.1"/>
    <property type="molecule type" value="Genomic_DNA"/>
</dbReference>
<gene>
    <name evidence="2" type="ORF">T02_2234</name>
</gene>
<evidence type="ECO:0000313" key="2">
    <source>
        <dbReference type="EMBL" id="KRZ47053.1"/>
    </source>
</evidence>
<evidence type="ECO:0000256" key="1">
    <source>
        <dbReference type="SAM" id="MobiDB-lite"/>
    </source>
</evidence>
<sequence>MRHGDLVKQGLTNGSISVIGHCCQNVAFINNKEAEEKELSHALCMRDGVLLHKTHQHFGGYDRGVAEICEGKVEEKVVHGGVQVRIQHNQNNQAQVPHHGEHIDSQEQEEERQLEPWLL</sequence>
<accession>A0A0V1KIJ9</accession>
<evidence type="ECO:0000313" key="3">
    <source>
        <dbReference type="Proteomes" id="UP000054721"/>
    </source>
</evidence>
<proteinExistence type="predicted"/>
<feature type="non-terminal residue" evidence="2">
    <location>
        <position position="119"/>
    </location>
</feature>
<comment type="caution">
    <text evidence="2">The sequence shown here is derived from an EMBL/GenBank/DDBJ whole genome shotgun (WGS) entry which is preliminary data.</text>
</comment>
<dbReference type="AlphaFoldDB" id="A0A0V1KIJ9"/>
<feature type="region of interest" description="Disordered" evidence="1">
    <location>
        <begin position="90"/>
        <end position="119"/>
    </location>
</feature>
<dbReference type="Proteomes" id="UP000054721">
    <property type="component" value="Unassembled WGS sequence"/>
</dbReference>
<keyword evidence="3" id="KW-1185">Reference proteome</keyword>
<name>A0A0V1KIJ9_9BILA</name>
<organism evidence="2 3">
    <name type="scientific">Trichinella nativa</name>
    <dbReference type="NCBI Taxonomy" id="6335"/>
    <lineage>
        <taxon>Eukaryota</taxon>
        <taxon>Metazoa</taxon>
        <taxon>Ecdysozoa</taxon>
        <taxon>Nematoda</taxon>
        <taxon>Enoplea</taxon>
        <taxon>Dorylaimia</taxon>
        <taxon>Trichinellida</taxon>
        <taxon>Trichinellidae</taxon>
        <taxon>Trichinella</taxon>
    </lineage>
</organism>
<reference evidence="2 3" key="1">
    <citation type="submission" date="2015-05" db="EMBL/GenBank/DDBJ databases">
        <title>Evolution of Trichinella species and genotypes.</title>
        <authorList>
            <person name="Korhonen P.K."/>
            <person name="Edoardo P."/>
            <person name="Giuseppe L.R."/>
            <person name="Gasser R.B."/>
        </authorList>
    </citation>
    <scope>NUCLEOTIDE SEQUENCE [LARGE SCALE GENOMIC DNA]</scope>
    <source>
        <strain evidence="2">ISS10</strain>
    </source>
</reference>